<dbReference type="OrthoDB" id="9811902at2"/>
<gene>
    <name evidence="3" type="ORF">BDD43_2441</name>
</gene>
<dbReference type="Gene3D" id="3.40.50.2000">
    <property type="entry name" value="Glycogen Phosphorylase B"/>
    <property type="match status" value="2"/>
</dbReference>
<proteinExistence type="predicted"/>
<dbReference type="InterPro" id="IPR001296">
    <property type="entry name" value="Glyco_trans_1"/>
</dbReference>
<evidence type="ECO:0000313" key="3">
    <source>
        <dbReference type="EMBL" id="RKR82265.1"/>
    </source>
</evidence>
<dbReference type="Proteomes" id="UP000268007">
    <property type="component" value="Unassembled WGS sequence"/>
</dbReference>
<dbReference type="PANTHER" id="PTHR45947:SF3">
    <property type="entry name" value="SULFOQUINOVOSYL TRANSFERASE SQD2"/>
    <property type="match status" value="1"/>
</dbReference>
<dbReference type="InterPro" id="IPR028098">
    <property type="entry name" value="Glyco_trans_4-like_N"/>
</dbReference>
<sequence>MVDKKRILLIGHNFSPEPTGIGKYSGEMMEWLAQNGYDCTVVTTYPHYPYWKVQKPYKNGWYKKEVFTYPESVGSLTVYRCPLYVPENPTGKSRMLQDISFWSSKFWMILKLMLFKPKHDFIITVAPPFHLGYLAWFYRKLKGGKLIYHIQDLQIEAAQELKILSSDKLFEILYNAEKVLLKSSDFVSSISSGMIDKIKRKVNRDVLFFPNWVDTSYFFPIAERNTLKQNWGYNPNQLICLYSGSIGEKQGLENIILAADILKDDKDIHFIICGTGPYKSKLQELASSKNLTNVEFLPLQDKEKFNDFLNMADLHLIIQKANASDLVMPSKLSTILAVGGVSVVTAPKGTSLHKLLEQFEVGFIVEPDDVVKLAEAIAAIKQEDISGKRIAAREYALQYLNIDNVMNKFIEDIS</sequence>
<evidence type="ECO:0000259" key="1">
    <source>
        <dbReference type="Pfam" id="PF00534"/>
    </source>
</evidence>
<dbReference type="NCBIfam" id="NF007640">
    <property type="entry name" value="PRK10307.1"/>
    <property type="match status" value="1"/>
</dbReference>
<comment type="caution">
    <text evidence="3">The sequence shown here is derived from an EMBL/GenBank/DDBJ whole genome shotgun (WGS) entry which is preliminary data.</text>
</comment>
<feature type="domain" description="Glycosyl transferase family 1" evidence="1">
    <location>
        <begin position="224"/>
        <end position="391"/>
    </location>
</feature>
<keyword evidence="4" id="KW-1185">Reference proteome</keyword>
<evidence type="ECO:0000259" key="2">
    <source>
        <dbReference type="Pfam" id="PF13579"/>
    </source>
</evidence>
<accession>A0A495IZW6</accession>
<reference evidence="3 4" key="1">
    <citation type="submission" date="2018-10" db="EMBL/GenBank/DDBJ databases">
        <title>Genomic Encyclopedia of Archaeal and Bacterial Type Strains, Phase II (KMG-II): from individual species to whole genera.</title>
        <authorList>
            <person name="Goeker M."/>
        </authorList>
    </citation>
    <scope>NUCLEOTIDE SEQUENCE [LARGE SCALE GENOMIC DNA]</scope>
    <source>
        <strain evidence="3 4">DSM 18602</strain>
    </source>
</reference>
<dbReference type="GO" id="GO:0016758">
    <property type="term" value="F:hexosyltransferase activity"/>
    <property type="evidence" value="ECO:0007669"/>
    <property type="project" value="TreeGrafter"/>
</dbReference>
<organism evidence="3 4">
    <name type="scientific">Mucilaginibacter gracilis</name>
    <dbReference type="NCBI Taxonomy" id="423350"/>
    <lineage>
        <taxon>Bacteria</taxon>
        <taxon>Pseudomonadati</taxon>
        <taxon>Bacteroidota</taxon>
        <taxon>Sphingobacteriia</taxon>
        <taxon>Sphingobacteriales</taxon>
        <taxon>Sphingobacteriaceae</taxon>
        <taxon>Mucilaginibacter</taxon>
    </lineage>
</organism>
<feature type="domain" description="Glycosyltransferase subfamily 4-like N-terminal" evidence="2">
    <location>
        <begin position="19"/>
        <end position="212"/>
    </location>
</feature>
<keyword evidence="3" id="KW-0808">Transferase</keyword>
<dbReference type="InterPro" id="IPR050194">
    <property type="entry name" value="Glycosyltransferase_grp1"/>
</dbReference>
<dbReference type="EMBL" id="RBKU01000001">
    <property type="protein sequence ID" value="RKR82265.1"/>
    <property type="molecule type" value="Genomic_DNA"/>
</dbReference>
<dbReference type="CDD" id="cd03794">
    <property type="entry name" value="GT4_WbuB-like"/>
    <property type="match status" value="1"/>
</dbReference>
<dbReference type="AlphaFoldDB" id="A0A495IZW6"/>
<dbReference type="RefSeq" id="WP_121197887.1">
    <property type="nucleotide sequence ID" value="NZ_RBKU01000001.1"/>
</dbReference>
<dbReference type="Pfam" id="PF00534">
    <property type="entry name" value="Glycos_transf_1"/>
    <property type="match status" value="1"/>
</dbReference>
<name>A0A495IZW6_9SPHI</name>
<evidence type="ECO:0000313" key="4">
    <source>
        <dbReference type="Proteomes" id="UP000268007"/>
    </source>
</evidence>
<dbReference type="SUPFAM" id="SSF53756">
    <property type="entry name" value="UDP-Glycosyltransferase/glycogen phosphorylase"/>
    <property type="match status" value="1"/>
</dbReference>
<dbReference type="PANTHER" id="PTHR45947">
    <property type="entry name" value="SULFOQUINOVOSYL TRANSFERASE SQD2"/>
    <property type="match status" value="1"/>
</dbReference>
<dbReference type="Pfam" id="PF13579">
    <property type="entry name" value="Glyco_trans_4_4"/>
    <property type="match status" value="1"/>
</dbReference>
<protein>
    <submittedName>
        <fullName evidence="3">Colanic acid biosynthesis glycosyl transferase WcaI</fullName>
    </submittedName>
</protein>